<name>A0A0X8X7M6_HALHR</name>
<dbReference type="Gene3D" id="3.40.50.720">
    <property type="entry name" value="NAD(P)-binding Rossmann-like Domain"/>
    <property type="match status" value="1"/>
</dbReference>
<dbReference type="InterPro" id="IPR001509">
    <property type="entry name" value="Epimerase_deHydtase"/>
</dbReference>
<accession>A0A0X8X7M6</accession>
<dbReference type="Proteomes" id="UP000218890">
    <property type="component" value="Chromosome"/>
</dbReference>
<protein>
    <submittedName>
        <fullName evidence="2">UDP-glucose 4-epimerase</fullName>
    </submittedName>
</protein>
<dbReference type="RefSeq" id="WP_096407667.1">
    <property type="nucleotide sequence ID" value="NZ_AP017372.2"/>
</dbReference>
<feature type="domain" description="NAD-dependent epimerase/dehydratase" evidence="1">
    <location>
        <begin position="4"/>
        <end position="252"/>
    </location>
</feature>
<evidence type="ECO:0000259" key="1">
    <source>
        <dbReference type="Pfam" id="PF01370"/>
    </source>
</evidence>
<dbReference type="InterPro" id="IPR050177">
    <property type="entry name" value="Lipid_A_modif_metabolic_enz"/>
</dbReference>
<dbReference type="PANTHER" id="PTHR43245">
    <property type="entry name" value="BIFUNCTIONAL POLYMYXIN RESISTANCE PROTEIN ARNA"/>
    <property type="match status" value="1"/>
</dbReference>
<dbReference type="Pfam" id="PF01370">
    <property type="entry name" value="Epimerase"/>
    <property type="match status" value="1"/>
</dbReference>
<dbReference type="SUPFAM" id="SSF51735">
    <property type="entry name" value="NAD(P)-binding Rossmann-fold domains"/>
    <property type="match status" value="1"/>
</dbReference>
<dbReference type="PANTHER" id="PTHR43245:SF13">
    <property type="entry name" value="UDP-D-APIOSE_UDP-D-XYLOSE SYNTHASE 2"/>
    <property type="match status" value="1"/>
</dbReference>
<dbReference type="InterPro" id="IPR036291">
    <property type="entry name" value="NAD(P)-bd_dom_sf"/>
</dbReference>
<reference evidence="2" key="1">
    <citation type="submission" date="2016-02" db="EMBL/GenBank/DDBJ databases">
        <title>Halorhodospira halochloris DSM-1059 complete genome, version 2.</title>
        <authorList>
            <person name="Tsukatani Y."/>
        </authorList>
    </citation>
    <scope>NUCLEOTIDE SEQUENCE</scope>
    <source>
        <strain evidence="2">DSM 1059</strain>
    </source>
</reference>
<dbReference type="EMBL" id="AP017372">
    <property type="protein sequence ID" value="BAU57074.1"/>
    <property type="molecule type" value="Genomic_DNA"/>
</dbReference>
<dbReference type="OrthoDB" id="9803010at2"/>
<evidence type="ECO:0000313" key="2">
    <source>
        <dbReference type="EMBL" id="BAU57074.1"/>
    </source>
</evidence>
<dbReference type="AlphaFoldDB" id="A0A0X8X7M6"/>
<gene>
    <name evidence="2" type="ORF">HH1059_04010</name>
</gene>
<keyword evidence="3" id="KW-1185">Reference proteome</keyword>
<proteinExistence type="predicted"/>
<organism evidence="2 3">
    <name type="scientific">Halorhodospira halochloris</name>
    <name type="common">Ectothiorhodospira halochloris</name>
    <dbReference type="NCBI Taxonomy" id="1052"/>
    <lineage>
        <taxon>Bacteria</taxon>
        <taxon>Pseudomonadati</taxon>
        <taxon>Pseudomonadota</taxon>
        <taxon>Gammaproteobacteria</taxon>
        <taxon>Chromatiales</taxon>
        <taxon>Ectothiorhodospiraceae</taxon>
        <taxon>Halorhodospira</taxon>
    </lineage>
</organism>
<sequence length="343" mass="38805">MTQVLILGGGGFIGINIARRLLDDGGYTITLADKGYRGRLEEYFDADERAELTVIEDDFTDPRAYDKLARHYDHVYMMAAIVGVNRTLEHPEEVIRVNTALTHYTLEWLQRAEVGRVVFASSSENYAATTDLFDAPIPTPETVPLTIGDMKHPRWTYAVTKMLGESAFLHTGPAAGFEATVVRYQNAFGPCMGFRHVIPHLVQRFWDHPTDEPFRIYGADQTRAFCYITDSVDGTVRAMETPAAAGEIYHVGNDEEISLETLTRTVGELMGYTGEYEHAPTYPGSVGRRCPDLTKCREELGYEPQVPWREGVERTVQWYRDFFAAGRQPDDIGFEPPERFSQR</sequence>
<dbReference type="KEGG" id="hhk:HH1059_04010"/>
<evidence type="ECO:0000313" key="3">
    <source>
        <dbReference type="Proteomes" id="UP000218890"/>
    </source>
</evidence>